<proteinExistence type="inferred from homology"/>
<dbReference type="PANTHER" id="PTHR21661">
    <property type="entry name" value="EPOXIDE HYDROLASE 1-RELATED"/>
    <property type="match status" value="1"/>
</dbReference>
<dbReference type="PANTHER" id="PTHR21661:SF35">
    <property type="entry name" value="EPOXIDE HYDROLASE"/>
    <property type="match status" value="1"/>
</dbReference>
<evidence type="ECO:0000256" key="2">
    <source>
        <dbReference type="ARBA" id="ARBA00022797"/>
    </source>
</evidence>
<feature type="domain" description="Epoxide hydrolase N-terminal" evidence="4">
    <location>
        <begin position="5"/>
        <end position="103"/>
    </location>
</feature>
<comment type="caution">
    <text evidence="5">The sequence shown here is derived from an EMBL/GenBank/DDBJ whole genome shotgun (WGS) entry which is preliminary data.</text>
</comment>
<protein>
    <submittedName>
        <fullName evidence="5">Epoxide hydrolase</fullName>
    </submittedName>
</protein>
<sequence length="373" mass="41667">MDVLAVAEDELDDLRTRLRRTRWGTSWPGTGWEAGTDGAELRRLVDYWATGFDWRKQEAALNALPSHFADLDGVPVHYLRYDGEHPAALPIVLTHGWPSSVLELTELAHRLATPSEYGGSALDSFTVIVPSLPGFAFSPQRPSLPPATSTHELWHRLMHDELGFDRYAAHGGDLGAGISALLGQTYPESVVGIHVLAVANPAGYDPDEVTPEEQAYLASEAEWYAEEGGYEHEQMTRPLTLSAGLSDSPAGLLAWLLEKYRAWTDCDDDLSTRFSDDFVLTQASLYWFTNTISTSFRPYYEFHRGLRERVTSVTVPTAIAVFPEDLVRPPRSWAARTYNVTRYTAMPRGGHFAAWEEPELLADDIAAFFHNLR</sequence>
<dbReference type="GO" id="GO:0016787">
    <property type="term" value="F:hydrolase activity"/>
    <property type="evidence" value="ECO:0007669"/>
    <property type="project" value="UniProtKB-KW"/>
</dbReference>
<evidence type="ECO:0000256" key="3">
    <source>
        <dbReference type="ARBA" id="ARBA00022801"/>
    </source>
</evidence>
<dbReference type="Gene3D" id="3.40.50.1820">
    <property type="entry name" value="alpha/beta hydrolase"/>
    <property type="match status" value="1"/>
</dbReference>
<dbReference type="Pfam" id="PF06441">
    <property type="entry name" value="EHN"/>
    <property type="match status" value="1"/>
</dbReference>
<dbReference type="SUPFAM" id="SSF53474">
    <property type="entry name" value="alpha/beta-Hydrolases"/>
    <property type="match status" value="1"/>
</dbReference>
<keyword evidence="3 5" id="KW-0378">Hydrolase</keyword>
<gene>
    <name evidence="5" type="ORF">GCM10009554_72680</name>
</gene>
<dbReference type="PIRSF" id="PIRSF001112">
    <property type="entry name" value="Epoxide_hydrolase"/>
    <property type="match status" value="1"/>
</dbReference>
<evidence type="ECO:0000313" key="5">
    <source>
        <dbReference type="EMBL" id="GAA0959264.1"/>
    </source>
</evidence>
<dbReference type="EMBL" id="BAAAHK010000020">
    <property type="protein sequence ID" value="GAA0959264.1"/>
    <property type="molecule type" value="Genomic_DNA"/>
</dbReference>
<comment type="similarity">
    <text evidence="1">Belongs to the peptidase S33 family.</text>
</comment>
<dbReference type="InterPro" id="IPR000639">
    <property type="entry name" value="Epox_hydrolase-like"/>
</dbReference>
<name>A0ABN1RL05_9ACTN</name>
<dbReference type="InterPro" id="IPR010497">
    <property type="entry name" value="Epoxide_hydro_N"/>
</dbReference>
<keyword evidence="6" id="KW-1185">Reference proteome</keyword>
<dbReference type="InterPro" id="IPR016292">
    <property type="entry name" value="Epoxide_hydrolase"/>
</dbReference>
<dbReference type="InterPro" id="IPR029058">
    <property type="entry name" value="AB_hydrolase_fold"/>
</dbReference>
<dbReference type="RefSeq" id="WP_343981241.1">
    <property type="nucleotide sequence ID" value="NZ_BAAAHK010000020.1"/>
</dbReference>
<reference evidence="5 6" key="1">
    <citation type="journal article" date="2019" name="Int. J. Syst. Evol. Microbiol.">
        <title>The Global Catalogue of Microorganisms (GCM) 10K type strain sequencing project: providing services to taxonomists for standard genome sequencing and annotation.</title>
        <authorList>
            <consortium name="The Broad Institute Genomics Platform"/>
            <consortium name="The Broad Institute Genome Sequencing Center for Infectious Disease"/>
            <person name="Wu L."/>
            <person name="Ma J."/>
        </authorList>
    </citation>
    <scope>NUCLEOTIDE SEQUENCE [LARGE SCALE GENOMIC DNA]</scope>
    <source>
        <strain evidence="5 6">JCM 10977</strain>
    </source>
</reference>
<evidence type="ECO:0000256" key="1">
    <source>
        <dbReference type="ARBA" id="ARBA00010088"/>
    </source>
</evidence>
<evidence type="ECO:0000259" key="4">
    <source>
        <dbReference type="Pfam" id="PF06441"/>
    </source>
</evidence>
<evidence type="ECO:0000313" key="6">
    <source>
        <dbReference type="Proteomes" id="UP001500542"/>
    </source>
</evidence>
<organism evidence="5 6">
    <name type="scientific">Kribbella koreensis</name>
    <dbReference type="NCBI Taxonomy" id="57909"/>
    <lineage>
        <taxon>Bacteria</taxon>
        <taxon>Bacillati</taxon>
        <taxon>Actinomycetota</taxon>
        <taxon>Actinomycetes</taxon>
        <taxon>Propionibacteriales</taxon>
        <taxon>Kribbellaceae</taxon>
        <taxon>Kribbella</taxon>
    </lineage>
</organism>
<accession>A0ABN1RL05</accession>
<dbReference type="Proteomes" id="UP001500542">
    <property type="component" value="Unassembled WGS sequence"/>
</dbReference>
<dbReference type="PRINTS" id="PR00412">
    <property type="entry name" value="EPOXHYDRLASE"/>
</dbReference>
<keyword evidence="2" id="KW-0058">Aromatic hydrocarbons catabolism</keyword>